<gene>
    <name evidence="1" type="ORF">K466DRAFT_589022</name>
</gene>
<dbReference type="AlphaFoldDB" id="A0A5C3P6V8"/>
<evidence type="ECO:0000313" key="2">
    <source>
        <dbReference type="Proteomes" id="UP000308197"/>
    </source>
</evidence>
<keyword evidence="2" id="KW-1185">Reference proteome</keyword>
<reference evidence="1 2" key="1">
    <citation type="journal article" date="2019" name="Nat. Ecol. Evol.">
        <title>Megaphylogeny resolves global patterns of mushroom evolution.</title>
        <authorList>
            <person name="Varga T."/>
            <person name="Krizsan K."/>
            <person name="Foldi C."/>
            <person name="Dima B."/>
            <person name="Sanchez-Garcia M."/>
            <person name="Sanchez-Ramirez S."/>
            <person name="Szollosi G.J."/>
            <person name="Szarkandi J.G."/>
            <person name="Papp V."/>
            <person name="Albert L."/>
            <person name="Andreopoulos W."/>
            <person name="Angelini C."/>
            <person name="Antonin V."/>
            <person name="Barry K.W."/>
            <person name="Bougher N.L."/>
            <person name="Buchanan P."/>
            <person name="Buyck B."/>
            <person name="Bense V."/>
            <person name="Catcheside P."/>
            <person name="Chovatia M."/>
            <person name="Cooper J."/>
            <person name="Damon W."/>
            <person name="Desjardin D."/>
            <person name="Finy P."/>
            <person name="Geml J."/>
            <person name="Haridas S."/>
            <person name="Hughes K."/>
            <person name="Justo A."/>
            <person name="Karasinski D."/>
            <person name="Kautmanova I."/>
            <person name="Kiss B."/>
            <person name="Kocsube S."/>
            <person name="Kotiranta H."/>
            <person name="LaButti K.M."/>
            <person name="Lechner B.E."/>
            <person name="Liimatainen K."/>
            <person name="Lipzen A."/>
            <person name="Lukacs Z."/>
            <person name="Mihaltcheva S."/>
            <person name="Morgado L.N."/>
            <person name="Niskanen T."/>
            <person name="Noordeloos M.E."/>
            <person name="Ohm R.A."/>
            <person name="Ortiz-Santana B."/>
            <person name="Ovrebo C."/>
            <person name="Racz N."/>
            <person name="Riley R."/>
            <person name="Savchenko A."/>
            <person name="Shiryaev A."/>
            <person name="Soop K."/>
            <person name="Spirin V."/>
            <person name="Szebenyi C."/>
            <person name="Tomsovsky M."/>
            <person name="Tulloss R.E."/>
            <person name="Uehling J."/>
            <person name="Grigoriev I.V."/>
            <person name="Vagvolgyi C."/>
            <person name="Papp T."/>
            <person name="Martin F.M."/>
            <person name="Miettinen O."/>
            <person name="Hibbett D.S."/>
            <person name="Nagy L.G."/>
        </authorList>
    </citation>
    <scope>NUCLEOTIDE SEQUENCE [LARGE SCALE GENOMIC DNA]</scope>
    <source>
        <strain evidence="1 2">HHB13444</strain>
    </source>
</reference>
<evidence type="ECO:0000313" key="1">
    <source>
        <dbReference type="EMBL" id="TFK84338.1"/>
    </source>
</evidence>
<sequence>MCRYSLARICYGFAQTLSTDLGPPSVFLQTIMPQASYLVTCDGFLVPSRPRMPLRGKNIRGQDRTRTRSIIACRVDLAPAPAYFPEVRRIFRSELSECPTPIFCDHKSSASPSPLAPIPRPSARTSTRTCTRTAVAAAHICRVNALSVTSQITGLQQGLFDRPSIQIHR</sequence>
<accession>A0A5C3P6V8</accession>
<dbReference type="EMBL" id="ML211323">
    <property type="protein sequence ID" value="TFK84338.1"/>
    <property type="molecule type" value="Genomic_DNA"/>
</dbReference>
<dbReference type="Proteomes" id="UP000308197">
    <property type="component" value="Unassembled WGS sequence"/>
</dbReference>
<protein>
    <submittedName>
        <fullName evidence="1">Uncharacterized protein</fullName>
    </submittedName>
</protein>
<proteinExistence type="predicted"/>
<organism evidence="1 2">
    <name type="scientific">Polyporus arcularius HHB13444</name>
    <dbReference type="NCBI Taxonomy" id="1314778"/>
    <lineage>
        <taxon>Eukaryota</taxon>
        <taxon>Fungi</taxon>
        <taxon>Dikarya</taxon>
        <taxon>Basidiomycota</taxon>
        <taxon>Agaricomycotina</taxon>
        <taxon>Agaricomycetes</taxon>
        <taxon>Polyporales</taxon>
        <taxon>Polyporaceae</taxon>
        <taxon>Polyporus</taxon>
    </lineage>
</organism>
<name>A0A5C3P6V8_9APHY</name>